<dbReference type="GO" id="GO:0006886">
    <property type="term" value="P:intracellular protein transport"/>
    <property type="evidence" value="ECO:0007669"/>
    <property type="project" value="UniProtKB-UniRule"/>
</dbReference>
<keyword evidence="5 6" id="KW-0472">Membrane</keyword>
<gene>
    <name evidence="8" type="ordered locus">Bathy11g03200</name>
</gene>
<dbReference type="STRING" id="41875.K8EKB7"/>
<evidence type="ECO:0000256" key="3">
    <source>
        <dbReference type="ARBA" id="ARBA00022448"/>
    </source>
</evidence>
<evidence type="ECO:0000256" key="4">
    <source>
        <dbReference type="ARBA" id="ARBA00022927"/>
    </source>
</evidence>
<dbReference type="GO" id="GO:0012505">
    <property type="term" value="C:endomembrane system"/>
    <property type="evidence" value="ECO:0007669"/>
    <property type="project" value="UniProtKB-SubCell"/>
</dbReference>
<keyword evidence="9" id="KW-1185">Reference proteome</keyword>
<reference evidence="8 9" key="1">
    <citation type="submission" date="2011-10" db="EMBL/GenBank/DDBJ databases">
        <authorList>
            <person name="Genoscope - CEA"/>
        </authorList>
    </citation>
    <scope>NUCLEOTIDE SEQUENCE [LARGE SCALE GENOMIC DNA]</scope>
    <source>
        <strain evidence="8 9">RCC 1105</strain>
    </source>
</reference>
<evidence type="ECO:0000259" key="7">
    <source>
        <dbReference type="Pfam" id="PF01217"/>
    </source>
</evidence>
<evidence type="ECO:0000313" key="9">
    <source>
        <dbReference type="Proteomes" id="UP000198341"/>
    </source>
</evidence>
<feature type="domain" description="AP complex mu/sigma subunit" evidence="7">
    <location>
        <begin position="3"/>
        <end position="143"/>
    </location>
</feature>
<dbReference type="Pfam" id="PF01217">
    <property type="entry name" value="Clat_adaptor_s"/>
    <property type="match status" value="1"/>
</dbReference>
<name>K8EKB7_9CHLO</name>
<evidence type="ECO:0000256" key="6">
    <source>
        <dbReference type="PIRNR" id="PIRNR015588"/>
    </source>
</evidence>
<organism evidence="8 9">
    <name type="scientific">Bathycoccus prasinos</name>
    <dbReference type="NCBI Taxonomy" id="41875"/>
    <lineage>
        <taxon>Eukaryota</taxon>
        <taxon>Viridiplantae</taxon>
        <taxon>Chlorophyta</taxon>
        <taxon>Mamiellophyceae</taxon>
        <taxon>Mamiellales</taxon>
        <taxon>Bathycoccaceae</taxon>
        <taxon>Bathycoccus</taxon>
    </lineage>
</organism>
<comment type="similarity">
    <text evidence="2 6">Belongs to the adaptor complexes small subunit family.</text>
</comment>
<dbReference type="AlphaFoldDB" id="K8EKB7"/>
<dbReference type="PANTHER" id="PTHR11753">
    <property type="entry name" value="ADAPTOR COMPLEXES SMALL SUBUNIT FAMILY"/>
    <property type="match status" value="1"/>
</dbReference>
<proteinExistence type="inferred from homology"/>
<sequence length="149" mass="17357">MAIKFILLVNKQGQTRLAQYFTESIPTSEKRQLESEIVRKSLSRGSDYAKGMHAYCAFLRHNSYKICYRRYASLFFIVGVDDDENELSMMDFIHCFVETLDWHFGNVCELDIMFHLDSVYVILDEMVCNGQIVETNKRIVLGEASKFET</sequence>
<dbReference type="InterPro" id="IPR022775">
    <property type="entry name" value="AP_mu_sigma_su"/>
</dbReference>
<comment type="subcellular location">
    <subcellularLocation>
        <location evidence="1">Endomembrane system</location>
    </subcellularLocation>
</comment>
<dbReference type="SUPFAM" id="SSF64356">
    <property type="entry name" value="SNARE-like"/>
    <property type="match status" value="1"/>
</dbReference>
<protein>
    <recommendedName>
        <fullName evidence="6">AP complex subunit sigma</fullName>
    </recommendedName>
</protein>
<dbReference type="InterPro" id="IPR016635">
    <property type="entry name" value="AP_complex_ssu"/>
</dbReference>
<evidence type="ECO:0000256" key="1">
    <source>
        <dbReference type="ARBA" id="ARBA00004308"/>
    </source>
</evidence>
<dbReference type="Gene3D" id="3.30.450.60">
    <property type="match status" value="1"/>
</dbReference>
<dbReference type="EMBL" id="FO082268">
    <property type="protein sequence ID" value="CCO18399.1"/>
    <property type="molecule type" value="Genomic_DNA"/>
</dbReference>
<dbReference type="PIRSF" id="PIRSF015588">
    <property type="entry name" value="AP_complex_sigma"/>
    <property type="match status" value="1"/>
</dbReference>
<dbReference type="OrthoDB" id="371463at2759"/>
<keyword evidence="4 6" id="KW-0653">Protein transport</keyword>
<dbReference type="eggNOG" id="KOG0934">
    <property type="taxonomic scope" value="Eukaryota"/>
</dbReference>
<dbReference type="RefSeq" id="XP_007510054.1">
    <property type="nucleotide sequence ID" value="XM_007509992.1"/>
</dbReference>
<accession>K8EKB7</accession>
<dbReference type="Proteomes" id="UP000198341">
    <property type="component" value="Chromosome 11"/>
</dbReference>
<evidence type="ECO:0000313" key="8">
    <source>
        <dbReference type="EMBL" id="CCO18399.1"/>
    </source>
</evidence>
<dbReference type="FunFam" id="3.30.450.60:FF:000010">
    <property type="entry name" value="AP complex subunit sigma"/>
    <property type="match status" value="1"/>
</dbReference>
<evidence type="ECO:0000256" key="5">
    <source>
        <dbReference type="ARBA" id="ARBA00023136"/>
    </source>
</evidence>
<dbReference type="InterPro" id="IPR011012">
    <property type="entry name" value="Longin-like_dom_sf"/>
</dbReference>
<dbReference type="GO" id="GO:0005737">
    <property type="term" value="C:cytoplasm"/>
    <property type="evidence" value="ECO:0007669"/>
    <property type="project" value="UniProtKB-ARBA"/>
</dbReference>
<dbReference type="GeneID" id="19012999"/>
<dbReference type="KEGG" id="bpg:Bathy11g03200"/>
<evidence type="ECO:0000256" key="2">
    <source>
        <dbReference type="ARBA" id="ARBA00006972"/>
    </source>
</evidence>
<keyword evidence="3 6" id="KW-0813">Transport</keyword>